<evidence type="ECO:0000313" key="8">
    <source>
        <dbReference type="Proteomes" id="UP000680279"/>
    </source>
</evidence>
<dbReference type="InterPro" id="IPR012001">
    <property type="entry name" value="Thiamin_PyroP_enz_TPP-bd_dom"/>
</dbReference>
<evidence type="ECO:0000256" key="1">
    <source>
        <dbReference type="ARBA" id="ARBA00007812"/>
    </source>
</evidence>
<feature type="domain" description="Thiamine pyrophosphate enzyme N-terminal TPP-binding" evidence="6">
    <location>
        <begin position="1"/>
        <end position="111"/>
    </location>
</feature>
<evidence type="ECO:0000256" key="2">
    <source>
        <dbReference type="ARBA" id="ARBA00023052"/>
    </source>
</evidence>
<feature type="domain" description="Thiamine pyrophosphate enzyme TPP-binding" evidence="5">
    <location>
        <begin position="380"/>
        <end position="526"/>
    </location>
</feature>
<keyword evidence="8" id="KW-1185">Reference proteome</keyword>
<dbReference type="PANTHER" id="PTHR18968">
    <property type="entry name" value="THIAMINE PYROPHOSPHATE ENZYMES"/>
    <property type="match status" value="1"/>
</dbReference>
<dbReference type="Pfam" id="PF00205">
    <property type="entry name" value="TPP_enzyme_M"/>
    <property type="match status" value="1"/>
</dbReference>
<dbReference type="SUPFAM" id="SSF52467">
    <property type="entry name" value="DHS-like NAD/FAD-binding domain"/>
    <property type="match status" value="1"/>
</dbReference>
<dbReference type="PANTHER" id="PTHR18968:SF129">
    <property type="entry name" value="ACETOLACTATE SYNTHASE"/>
    <property type="match status" value="1"/>
</dbReference>
<dbReference type="RefSeq" id="WP_212963596.1">
    <property type="nucleotide sequence ID" value="NZ_BOQT01000017.1"/>
</dbReference>
<dbReference type="Gene3D" id="3.40.50.970">
    <property type="match status" value="2"/>
</dbReference>
<evidence type="ECO:0000313" key="7">
    <source>
        <dbReference type="EMBL" id="GIN22448.1"/>
    </source>
</evidence>
<name>A0ABQ4K9Q6_9BACI</name>
<gene>
    <name evidence="7" type="primary">ilvB_2</name>
    <name evidence="7" type="ORF">J1TS3_35820</name>
</gene>
<dbReference type="InterPro" id="IPR011766">
    <property type="entry name" value="TPP_enzyme_TPP-bd"/>
</dbReference>
<proteinExistence type="inferred from homology"/>
<dbReference type="NCBIfam" id="NF006187">
    <property type="entry name" value="PRK08322.1"/>
    <property type="match status" value="1"/>
</dbReference>
<dbReference type="Pfam" id="PF02775">
    <property type="entry name" value="TPP_enzyme_C"/>
    <property type="match status" value="1"/>
</dbReference>
<dbReference type="Gene3D" id="3.40.50.1220">
    <property type="entry name" value="TPP-binding domain"/>
    <property type="match status" value="1"/>
</dbReference>
<dbReference type="InterPro" id="IPR029035">
    <property type="entry name" value="DHS-like_NAD/FAD-binding_dom"/>
</dbReference>
<sequence>MKATDVLVKCLENEGVEYVFGIVGKETLDLIESISQSKQIQFIPVRQEQGAAFMASVYGTLAKKPGVCTATLGPGAANLLTGVATAQLDGSPLVAITGQAGLNRQHKQSHQYIEMVAVMTPVTKWSAQIKEASTIPEMIRKAFKTANEEKPGSVYLELPENLALDPVPPRPLPITSEQSVLPSHQAVQTAISCLNQSEKPFVIIGQKVIKQDACEELLNFISKLQAPTTHSFMAKGVIPKDAPNNYFTFGFNENDLILSGIDEADLLIAIGFDKVERLPKEWNRKRIPVLHIDSQPEEPDEYYPTAATVVGHIKQSLEMLNSFDVPAKSWIPSGNLKQKMEQSYQIALEYRTTEQMSLTIENVLHIVEKLSCDNTIVISDVGAHKISIARTYQPKRPGNLIISNGLASMGIAIPGAIGAKLSRPNASVICITGDGGALMTHSELETAKRLGLPLIIIVLNDQVLKLEQQMMNKKFGKSFGVFFENPDFLLLAESFGIKGFRPKTLTDFEKMLQSAISTSELVLIDIPLDHGKKK</sequence>
<dbReference type="EMBL" id="BOQT01000017">
    <property type="protein sequence ID" value="GIN22448.1"/>
    <property type="molecule type" value="Genomic_DNA"/>
</dbReference>
<evidence type="ECO:0000259" key="4">
    <source>
        <dbReference type="Pfam" id="PF00205"/>
    </source>
</evidence>
<organism evidence="7 8">
    <name type="scientific">Siminovitchia fordii</name>
    <dbReference type="NCBI Taxonomy" id="254759"/>
    <lineage>
        <taxon>Bacteria</taxon>
        <taxon>Bacillati</taxon>
        <taxon>Bacillota</taxon>
        <taxon>Bacilli</taxon>
        <taxon>Bacillales</taxon>
        <taxon>Bacillaceae</taxon>
        <taxon>Siminovitchia</taxon>
    </lineage>
</organism>
<keyword evidence="2 3" id="KW-0786">Thiamine pyrophosphate</keyword>
<dbReference type="InterPro" id="IPR012000">
    <property type="entry name" value="Thiamin_PyroP_enz_cen_dom"/>
</dbReference>
<evidence type="ECO:0000259" key="5">
    <source>
        <dbReference type="Pfam" id="PF02775"/>
    </source>
</evidence>
<dbReference type="Proteomes" id="UP000680279">
    <property type="component" value="Unassembled WGS sequence"/>
</dbReference>
<evidence type="ECO:0000259" key="6">
    <source>
        <dbReference type="Pfam" id="PF02776"/>
    </source>
</evidence>
<reference evidence="7 8" key="1">
    <citation type="submission" date="2021-03" db="EMBL/GenBank/DDBJ databases">
        <title>Antimicrobial resistance genes in bacteria isolated from Japanese honey, and their potential for conferring macrolide and lincosamide resistance in the American foulbrood pathogen Paenibacillus larvae.</title>
        <authorList>
            <person name="Okamoto M."/>
            <person name="Kumagai M."/>
            <person name="Kanamori H."/>
            <person name="Takamatsu D."/>
        </authorList>
    </citation>
    <scope>NUCLEOTIDE SEQUENCE [LARGE SCALE GENOMIC DNA]</scope>
    <source>
        <strain evidence="7 8">J1TS3</strain>
    </source>
</reference>
<comment type="caution">
    <text evidence="7">The sequence shown here is derived from an EMBL/GenBank/DDBJ whole genome shotgun (WGS) entry which is preliminary data.</text>
</comment>
<protein>
    <submittedName>
        <fullName evidence="7">Acetolactate synthase</fullName>
    </submittedName>
</protein>
<dbReference type="CDD" id="cd07035">
    <property type="entry name" value="TPP_PYR_POX_like"/>
    <property type="match status" value="1"/>
</dbReference>
<dbReference type="InterPro" id="IPR045229">
    <property type="entry name" value="TPP_enz"/>
</dbReference>
<accession>A0ABQ4K9Q6</accession>
<dbReference type="SUPFAM" id="SSF52518">
    <property type="entry name" value="Thiamin diphosphate-binding fold (THDP-binding)"/>
    <property type="match status" value="2"/>
</dbReference>
<dbReference type="InterPro" id="IPR000399">
    <property type="entry name" value="TPP-bd_CS"/>
</dbReference>
<dbReference type="Pfam" id="PF02776">
    <property type="entry name" value="TPP_enzyme_N"/>
    <property type="match status" value="1"/>
</dbReference>
<evidence type="ECO:0000256" key="3">
    <source>
        <dbReference type="RuleBase" id="RU362132"/>
    </source>
</evidence>
<comment type="similarity">
    <text evidence="1 3">Belongs to the TPP enzyme family.</text>
</comment>
<dbReference type="PROSITE" id="PS00187">
    <property type="entry name" value="TPP_ENZYMES"/>
    <property type="match status" value="1"/>
</dbReference>
<dbReference type="InterPro" id="IPR029061">
    <property type="entry name" value="THDP-binding"/>
</dbReference>
<feature type="domain" description="Thiamine pyrophosphate enzyme central" evidence="4">
    <location>
        <begin position="187"/>
        <end position="320"/>
    </location>
</feature>